<accession>A0A9W4CZQ1</accession>
<evidence type="ECO:0000313" key="2">
    <source>
        <dbReference type="Proteomes" id="UP001153719"/>
    </source>
</evidence>
<dbReference type="RefSeq" id="WP_254175299.1">
    <property type="nucleotide sequence ID" value="NZ_LR882968.1"/>
</dbReference>
<gene>
    <name evidence="1" type="ORF">NO713_05750</name>
</gene>
<dbReference type="Proteomes" id="UP001153719">
    <property type="component" value="Plasmid p1"/>
</dbReference>
<organism evidence="1 2">
    <name type="scientific">Planktothrix pseudagardhii</name>
    <dbReference type="NCBI Taxonomy" id="132604"/>
    <lineage>
        <taxon>Bacteria</taxon>
        <taxon>Bacillati</taxon>
        <taxon>Cyanobacteriota</taxon>
        <taxon>Cyanophyceae</taxon>
        <taxon>Oscillatoriophycideae</taxon>
        <taxon>Oscillatoriales</taxon>
        <taxon>Microcoleaceae</taxon>
        <taxon>Planktothrix</taxon>
    </lineage>
</organism>
<keyword evidence="1" id="KW-0614">Plasmid</keyword>
<protein>
    <submittedName>
        <fullName evidence="1">Uncharacterized protein</fullName>
    </submittedName>
</protein>
<evidence type="ECO:0000313" key="1">
    <source>
        <dbReference type="EMBL" id="CAD5988619.1"/>
    </source>
</evidence>
<dbReference type="EMBL" id="LR882968">
    <property type="protein sequence ID" value="CAD5988619.1"/>
    <property type="molecule type" value="Genomic_DNA"/>
</dbReference>
<name>A0A9W4CZQ1_9CYAN</name>
<dbReference type="AlphaFoldDB" id="A0A9W4CZQ1"/>
<geneLocation type="plasmid" evidence="1 2">
    <name>p1</name>
</geneLocation>
<sequence>MQLTINLPEQLTEKIGEQWGDLQQKIIANLVLDAFQEGLINFEELKEILNFFSDAEVKEFLKQNNRLHSGGILNLYGACPDLDFVEDELGISDDIDEALIEVIDEQ</sequence>
<reference evidence="1" key="1">
    <citation type="submission" date="2020-09" db="EMBL/GenBank/DDBJ databases">
        <authorList>
            <person name="Blom J."/>
        </authorList>
    </citation>
    <scope>NUCLEOTIDE SEQUENCE</scope>
    <source>
        <strain evidence="1">No.713</strain>
        <plasmid evidence="1">p1</plasmid>
    </source>
</reference>
<dbReference type="KEGG" id="ppsu:NO713_05750"/>
<keyword evidence="2" id="KW-1185">Reference proteome</keyword>
<proteinExistence type="predicted"/>